<dbReference type="GO" id="GO:0032259">
    <property type="term" value="P:methylation"/>
    <property type="evidence" value="ECO:0007669"/>
    <property type="project" value="UniProtKB-KW"/>
</dbReference>
<protein>
    <recommendedName>
        <fullName evidence="3">Methyltransferase domain-containing protein</fullName>
    </recommendedName>
</protein>
<keyword evidence="2" id="KW-0808">Transferase</keyword>
<gene>
    <name evidence="4" type="ORF">CHIRRI_LOCUS9762</name>
</gene>
<dbReference type="Proteomes" id="UP001153620">
    <property type="component" value="Chromosome 3"/>
</dbReference>
<dbReference type="EMBL" id="OU895879">
    <property type="protein sequence ID" value="CAG9806908.1"/>
    <property type="molecule type" value="Genomic_DNA"/>
</dbReference>
<evidence type="ECO:0000313" key="4">
    <source>
        <dbReference type="EMBL" id="CAG9806908.1"/>
    </source>
</evidence>
<keyword evidence="1" id="KW-0489">Methyltransferase</keyword>
<feature type="domain" description="Methyltransferase" evidence="3">
    <location>
        <begin position="36"/>
        <end position="167"/>
    </location>
</feature>
<dbReference type="PANTHER" id="PTHR44942:SF4">
    <property type="entry name" value="METHYLTRANSFERASE TYPE 11 DOMAIN-CONTAINING PROTEIN"/>
    <property type="match status" value="1"/>
</dbReference>
<organism evidence="4 5">
    <name type="scientific">Chironomus riparius</name>
    <dbReference type="NCBI Taxonomy" id="315576"/>
    <lineage>
        <taxon>Eukaryota</taxon>
        <taxon>Metazoa</taxon>
        <taxon>Ecdysozoa</taxon>
        <taxon>Arthropoda</taxon>
        <taxon>Hexapoda</taxon>
        <taxon>Insecta</taxon>
        <taxon>Pterygota</taxon>
        <taxon>Neoptera</taxon>
        <taxon>Endopterygota</taxon>
        <taxon>Diptera</taxon>
        <taxon>Nematocera</taxon>
        <taxon>Chironomoidea</taxon>
        <taxon>Chironomidae</taxon>
        <taxon>Chironominae</taxon>
        <taxon>Chironomus</taxon>
    </lineage>
</organism>
<keyword evidence="5" id="KW-1185">Reference proteome</keyword>
<sequence>MDNPELYSDNNKHRKPGVEEFINSYGGKLRNIHDGKEIALLDIGSGCGRILSEVFVGKSGLKFRKVIGIDKSEEMVNISNEKYGNDLISFQLMDAEKEIPENLKNLKFDLVTSFFSLPWNCDLNSAFQNVQTFLHPYGFLCCIILHVPKAIIQELKESKDDYVKHLIDFDNLPDSQLIDDPSKVIVQNLKNNRLEFATIIDTEDDEFVFDDLEAVKNFFGTFFPNLSLLSESEKSKLFEKLLTIFGMKVKDNKYAFGIRTITFVARKSPDFLL</sequence>
<evidence type="ECO:0000256" key="2">
    <source>
        <dbReference type="ARBA" id="ARBA00022679"/>
    </source>
</evidence>
<dbReference type="OrthoDB" id="8300214at2759"/>
<evidence type="ECO:0000259" key="3">
    <source>
        <dbReference type="Pfam" id="PF13847"/>
    </source>
</evidence>
<reference evidence="4" key="1">
    <citation type="submission" date="2022-01" db="EMBL/GenBank/DDBJ databases">
        <authorList>
            <person name="King R."/>
        </authorList>
    </citation>
    <scope>NUCLEOTIDE SEQUENCE</scope>
</reference>
<dbReference type="AlphaFoldDB" id="A0A9N9WVD4"/>
<name>A0A9N9WVD4_9DIPT</name>
<accession>A0A9N9WVD4</accession>
<evidence type="ECO:0000256" key="1">
    <source>
        <dbReference type="ARBA" id="ARBA00022603"/>
    </source>
</evidence>
<dbReference type="CDD" id="cd02440">
    <property type="entry name" value="AdoMet_MTases"/>
    <property type="match status" value="1"/>
</dbReference>
<dbReference type="InterPro" id="IPR025714">
    <property type="entry name" value="Methyltranfer_dom"/>
</dbReference>
<dbReference type="InterPro" id="IPR051052">
    <property type="entry name" value="Diverse_substrate_MTase"/>
</dbReference>
<dbReference type="InterPro" id="IPR029063">
    <property type="entry name" value="SAM-dependent_MTases_sf"/>
</dbReference>
<dbReference type="Pfam" id="PF13847">
    <property type="entry name" value="Methyltransf_31"/>
    <property type="match status" value="1"/>
</dbReference>
<reference evidence="4" key="2">
    <citation type="submission" date="2022-10" db="EMBL/GenBank/DDBJ databases">
        <authorList>
            <consortium name="ENA_rothamsted_submissions"/>
            <consortium name="culmorum"/>
            <person name="King R."/>
        </authorList>
    </citation>
    <scope>NUCLEOTIDE SEQUENCE</scope>
</reference>
<dbReference type="SUPFAM" id="SSF53335">
    <property type="entry name" value="S-adenosyl-L-methionine-dependent methyltransferases"/>
    <property type="match status" value="1"/>
</dbReference>
<dbReference type="Gene3D" id="3.40.50.150">
    <property type="entry name" value="Vaccinia Virus protein VP39"/>
    <property type="match status" value="1"/>
</dbReference>
<proteinExistence type="predicted"/>
<dbReference type="PANTHER" id="PTHR44942">
    <property type="entry name" value="METHYLTRANSF_11 DOMAIN-CONTAINING PROTEIN"/>
    <property type="match status" value="1"/>
</dbReference>
<evidence type="ECO:0000313" key="5">
    <source>
        <dbReference type="Proteomes" id="UP001153620"/>
    </source>
</evidence>
<dbReference type="GO" id="GO:0008168">
    <property type="term" value="F:methyltransferase activity"/>
    <property type="evidence" value="ECO:0007669"/>
    <property type="project" value="UniProtKB-KW"/>
</dbReference>